<dbReference type="AlphaFoldDB" id="A0A450UAZ3"/>
<dbReference type="Pfam" id="PF03781">
    <property type="entry name" value="FGE-sulfatase"/>
    <property type="match status" value="1"/>
</dbReference>
<keyword evidence="1" id="KW-0472">Membrane</keyword>
<evidence type="ECO:0000259" key="2">
    <source>
        <dbReference type="Pfam" id="PF03781"/>
    </source>
</evidence>
<name>A0A450UAZ3_9GAMM</name>
<evidence type="ECO:0000313" key="5">
    <source>
        <dbReference type="EMBL" id="VFJ95908.1"/>
    </source>
</evidence>
<dbReference type="EMBL" id="CAADFG010000004">
    <property type="protein sequence ID" value="VFJ87533.1"/>
    <property type="molecule type" value="Genomic_DNA"/>
</dbReference>
<dbReference type="InterPro" id="IPR005532">
    <property type="entry name" value="SUMF_dom"/>
</dbReference>
<dbReference type="SUPFAM" id="SSF56436">
    <property type="entry name" value="C-type lectin-like"/>
    <property type="match status" value="1"/>
</dbReference>
<dbReference type="Gene3D" id="3.90.1580.10">
    <property type="entry name" value="paralog of FGE (formylglycine-generating enzyme)"/>
    <property type="match status" value="1"/>
</dbReference>
<organism evidence="4">
    <name type="scientific">Candidatus Kentrum eta</name>
    <dbReference type="NCBI Taxonomy" id="2126337"/>
    <lineage>
        <taxon>Bacteria</taxon>
        <taxon>Pseudomonadati</taxon>
        <taxon>Pseudomonadota</taxon>
        <taxon>Gammaproteobacteria</taxon>
        <taxon>Candidatus Kentrum</taxon>
    </lineage>
</organism>
<feature type="domain" description="Sulfatase-modifying factor enzyme-like" evidence="2">
    <location>
        <begin position="318"/>
        <end position="566"/>
    </location>
</feature>
<reference evidence="4" key="1">
    <citation type="submission" date="2019-02" db="EMBL/GenBank/DDBJ databases">
        <authorList>
            <person name="Gruber-Vodicka R. H."/>
            <person name="Seah K. B. B."/>
        </authorList>
    </citation>
    <scope>NUCLEOTIDE SEQUENCE</scope>
    <source>
        <strain evidence="5">BECK_SA2B12</strain>
        <strain evidence="3">BECK_SA2B15</strain>
        <strain evidence="4">BECK_SA2B20</strain>
    </source>
</reference>
<dbReference type="InterPro" id="IPR016187">
    <property type="entry name" value="CTDL_fold"/>
</dbReference>
<feature type="transmembrane region" description="Helical" evidence="1">
    <location>
        <begin position="12"/>
        <end position="36"/>
    </location>
</feature>
<dbReference type="PANTHER" id="PTHR23150:SF35">
    <property type="entry name" value="BLL6746 PROTEIN"/>
    <property type="match status" value="1"/>
</dbReference>
<dbReference type="InterPro" id="IPR042095">
    <property type="entry name" value="SUMF_sf"/>
</dbReference>
<dbReference type="EMBL" id="CAADFI010000004">
    <property type="protein sequence ID" value="VFJ89335.1"/>
    <property type="molecule type" value="Genomic_DNA"/>
</dbReference>
<protein>
    <submittedName>
        <fullName evidence="4">Formylglycine-generating enzyme, required for sulfatase activity, contains SUMF1/FGE domain</fullName>
    </submittedName>
</protein>
<proteinExistence type="predicted"/>
<sequence length="568" mass="62664">MITKTRRLAYRAPFLAGFITGGVLVLGLSVLLLVVWPRFATQGAFKISLDSAADSPVPVPAPEILSFPPRPEPGPPAGAIAYGPSIKPSFNDTVVNTIVTPWSAKGGNTPLDSSPIATWKEEPEPNPPVGAITYGTGREPLSDDTTVTPPSKDTFIDPNPILVAIWQGQLEQAQRYLDEQQAQGHTLPEDDRILLADLLPAMAAQKAGNWRLATTRYSQARRNIDPSVRTIRNHLDLLFWLSFAMLRYTEEDDRNAIENLELSRPERVSDITAFEQDFYRRTVAMVKDLASKRRNTETTGVQSETKTTNTGSLAVILKMVTLPAGRFLMGDIQGGGDKDELPVHEVVISHPFVLGRYEVTNGEYVAFLNDRKTSDDEVRLWIRTKTEEPSSRIEGLAGAYRVTAGYARHPVVNVSWPGAMAYGEWMSEKTGRRFRLPTEAEWEYAARAGTDSQYWWGNEVGENRANCDGCDHRGDGQGTMPVGSFPANAFGLHDVHGNVWEWVQDCGDSRYSSARTDGGAKAGGACKSRIVRGGGWNFKPWYARSAARFRFLPASRHGAVGFRLARDP</sequence>
<keyword evidence="1" id="KW-1133">Transmembrane helix</keyword>
<dbReference type="InterPro" id="IPR051043">
    <property type="entry name" value="Sulfatase_Mod_Factor_Kinase"/>
</dbReference>
<evidence type="ECO:0000313" key="4">
    <source>
        <dbReference type="EMBL" id="VFJ89335.1"/>
    </source>
</evidence>
<accession>A0A450UAZ3</accession>
<evidence type="ECO:0000313" key="3">
    <source>
        <dbReference type="EMBL" id="VFJ87533.1"/>
    </source>
</evidence>
<dbReference type="PANTHER" id="PTHR23150">
    <property type="entry name" value="SULFATASE MODIFYING FACTOR 1, 2"/>
    <property type="match status" value="1"/>
</dbReference>
<dbReference type="EMBL" id="CAADFJ010000004">
    <property type="protein sequence ID" value="VFJ95908.1"/>
    <property type="molecule type" value="Genomic_DNA"/>
</dbReference>
<gene>
    <name evidence="3" type="ORF">BECKH772A_GA0070896_1000416</name>
    <name evidence="4" type="ORF">BECKH772B_GA0070898_1000416</name>
    <name evidence="5" type="ORF">BECKH772C_GA0070978_1000416</name>
</gene>
<dbReference type="GO" id="GO:0120147">
    <property type="term" value="F:formylglycine-generating oxidase activity"/>
    <property type="evidence" value="ECO:0007669"/>
    <property type="project" value="TreeGrafter"/>
</dbReference>
<evidence type="ECO:0000256" key="1">
    <source>
        <dbReference type="SAM" id="Phobius"/>
    </source>
</evidence>
<keyword evidence="1" id="KW-0812">Transmembrane</keyword>